<evidence type="ECO:0000313" key="3">
    <source>
        <dbReference type="Proteomes" id="UP000245910"/>
    </source>
</evidence>
<evidence type="ECO:0000313" key="2">
    <source>
        <dbReference type="EMBL" id="CEI41272.1"/>
    </source>
</evidence>
<dbReference type="EMBL" id="LN649232">
    <property type="protein sequence ID" value="CEI41272.1"/>
    <property type="molecule type" value="Genomic_DNA"/>
</dbReference>
<proteinExistence type="predicted"/>
<organism evidence="2 3">
    <name type="scientific">Fusarium venenatum</name>
    <dbReference type="NCBI Taxonomy" id="56646"/>
    <lineage>
        <taxon>Eukaryota</taxon>
        <taxon>Fungi</taxon>
        <taxon>Dikarya</taxon>
        <taxon>Ascomycota</taxon>
        <taxon>Pezizomycotina</taxon>
        <taxon>Sordariomycetes</taxon>
        <taxon>Hypocreomycetidae</taxon>
        <taxon>Hypocreales</taxon>
        <taxon>Nectriaceae</taxon>
        <taxon>Fusarium</taxon>
    </lineage>
</organism>
<dbReference type="RefSeq" id="XP_025583199.1">
    <property type="nucleotide sequence ID" value="XM_025728875.2"/>
</dbReference>
<dbReference type="AlphaFoldDB" id="A0A2L2STF4"/>
<dbReference type="Proteomes" id="UP000245910">
    <property type="component" value="Chromosome IIII"/>
</dbReference>
<sequence length="435" mass="49406">MYVAGGLTAACQLSHSICSFLLRSSTKQTKLVKNHILLNAHLLRSFTFNLHFRLPQAKSEIADKTSWWCLPPEIQNEIVGLLPIAGGKCSQLATVSRTWRSIIEPLNFAEISLTVPRLSDPDSRAILFRKGDYIRYIWFRMGLRKYEDKYNSDLNEPRGDLTLDISVYSPDDNQYLSFCSDTDLDECPSIPGHIKERTSIDDTYFDWNPPMVWDPYEISANLSGVEIMGEGPFGGEELEMQWWRNLPLVLVVGVLLLRQQTRRRWKPVAFANMLTRFPNMKELCYEPWLRSLWHGTQDYEGKTSTRLGGYPTRRVPNPAISRSLARANLCLTMLSDSFMADAGHFFAARQFSWTWDKLTSLTLTSETLTNGLGINKMLRDAAAAALKMPKLNTMELWNGRCGVAILFRYQKAQNGQPAIITVRGTSGLDIEATVM</sequence>
<keyword evidence="3" id="KW-1185">Reference proteome</keyword>
<dbReference type="Pfam" id="PF20183">
    <property type="entry name" value="DUF6546"/>
    <property type="match status" value="1"/>
</dbReference>
<feature type="domain" description="DUF6546" evidence="1">
    <location>
        <begin position="305"/>
        <end position="434"/>
    </location>
</feature>
<accession>A0A2L2STF4</accession>
<protein>
    <recommendedName>
        <fullName evidence="1">DUF6546 domain-containing protein</fullName>
    </recommendedName>
</protein>
<dbReference type="InterPro" id="IPR046676">
    <property type="entry name" value="DUF6546"/>
</dbReference>
<reference evidence="3" key="1">
    <citation type="submission" date="2014-10" db="EMBL/GenBank/DDBJ databases">
        <authorList>
            <person name="King R."/>
        </authorList>
    </citation>
    <scope>NUCLEOTIDE SEQUENCE [LARGE SCALE GENOMIC DNA]</scope>
    <source>
        <strain evidence="3">A3/5</strain>
    </source>
</reference>
<evidence type="ECO:0000259" key="1">
    <source>
        <dbReference type="Pfam" id="PF20183"/>
    </source>
</evidence>
<dbReference type="GeneID" id="37265131"/>
<name>A0A2L2STF4_9HYPO</name>
<dbReference type="KEGG" id="fvn:FVRRES_13501"/>